<dbReference type="GO" id="GO:0005789">
    <property type="term" value="C:endoplasmic reticulum membrane"/>
    <property type="evidence" value="ECO:0007669"/>
    <property type="project" value="UniProtKB-SubCell"/>
</dbReference>
<gene>
    <name evidence="15" type="ORF">TRIADDRAFT_62233</name>
</gene>
<dbReference type="KEGG" id="tad:TRIADDRAFT_62233"/>
<dbReference type="InParanoid" id="B3SD76"/>
<feature type="coiled-coil region" evidence="11">
    <location>
        <begin position="63"/>
        <end position="103"/>
    </location>
</feature>
<dbReference type="SMART" id="SM00353">
    <property type="entry name" value="HLH"/>
    <property type="match status" value="1"/>
</dbReference>
<feature type="region of interest" description="Disordered" evidence="12">
    <location>
        <begin position="288"/>
        <end position="331"/>
    </location>
</feature>
<evidence type="ECO:0000256" key="5">
    <source>
        <dbReference type="ARBA" id="ARBA00022989"/>
    </source>
</evidence>
<feature type="domain" description="BHLH" evidence="14">
    <location>
        <begin position="216"/>
        <end position="266"/>
    </location>
</feature>
<evidence type="ECO:0000256" key="13">
    <source>
        <dbReference type="SAM" id="Phobius"/>
    </source>
</evidence>
<evidence type="ECO:0000256" key="11">
    <source>
        <dbReference type="SAM" id="Coils"/>
    </source>
</evidence>
<reference evidence="15 16" key="1">
    <citation type="journal article" date="2008" name="Nature">
        <title>The Trichoplax genome and the nature of placozoans.</title>
        <authorList>
            <person name="Srivastava M."/>
            <person name="Begovic E."/>
            <person name="Chapman J."/>
            <person name="Putnam N.H."/>
            <person name="Hellsten U."/>
            <person name="Kawashima T."/>
            <person name="Kuo A."/>
            <person name="Mitros T."/>
            <person name="Salamov A."/>
            <person name="Carpenter M.L."/>
            <person name="Signorovitch A.Y."/>
            <person name="Moreno M.A."/>
            <person name="Kamm K."/>
            <person name="Grimwood J."/>
            <person name="Schmutz J."/>
            <person name="Shapiro H."/>
            <person name="Grigoriev I.V."/>
            <person name="Buss L.W."/>
            <person name="Schierwater B."/>
            <person name="Dellaporta S.L."/>
            <person name="Rokhsar D.S."/>
        </authorList>
    </citation>
    <scope>NUCLEOTIDE SEQUENCE [LARGE SCALE GENOMIC DNA]</scope>
    <source>
        <strain evidence="15 16">Grell-BS-1999</strain>
    </source>
</reference>
<dbReference type="CTD" id="6759394"/>
<evidence type="ECO:0000256" key="4">
    <source>
        <dbReference type="ARBA" id="ARBA00022824"/>
    </source>
</evidence>
<evidence type="ECO:0000256" key="12">
    <source>
        <dbReference type="SAM" id="MobiDB-lite"/>
    </source>
</evidence>
<evidence type="ECO:0000256" key="8">
    <source>
        <dbReference type="ARBA" id="ARBA00023136"/>
    </source>
</evidence>
<evidence type="ECO:0000259" key="14">
    <source>
        <dbReference type="PROSITE" id="PS50888"/>
    </source>
</evidence>
<accession>B3SD76</accession>
<feature type="transmembrane region" description="Helical" evidence="13">
    <location>
        <begin position="405"/>
        <end position="423"/>
    </location>
</feature>
<dbReference type="OMA" id="QLCQHIP"/>
<dbReference type="AlphaFoldDB" id="B3SD76"/>
<dbReference type="CDD" id="cd11394">
    <property type="entry name" value="bHLHzip_SREBP"/>
    <property type="match status" value="1"/>
</dbReference>
<dbReference type="EMBL" id="DS985276">
    <property type="protein sequence ID" value="EDV19330.1"/>
    <property type="molecule type" value="Genomic_DNA"/>
</dbReference>
<dbReference type="GO" id="GO:0046983">
    <property type="term" value="F:protein dimerization activity"/>
    <property type="evidence" value="ECO:0007669"/>
    <property type="project" value="InterPro"/>
</dbReference>
<evidence type="ECO:0000256" key="1">
    <source>
        <dbReference type="ARBA" id="ARBA00004123"/>
    </source>
</evidence>
<evidence type="ECO:0000256" key="9">
    <source>
        <dbReference type="ARBA" id="ARBA00023163"/>
    </source>
</evidence>
<keyword evidence="10" id="KW-0539">Nucleus</keyword>
<dbReference type="GO" id="GO:0005634">
    <property type="term" value="C:nucleus"/>
    <property type="evidence" value="ECO:0000318"/>
    <property type="project" value="GO_Central"/>
</dbReference>
<dbReference type="Proteomes" id="UP000009022">
    <property type="component" value="Unassembled WGS sequence"/>
</dbReference>
<dbReference type="HOGENOM" id="CLU_008042_0_0_1"/>
<dbReference type="GeneID" id="6759394"/>
<dbReference type="PhylomeDB" id="B3SD76"/>
<dbReference type="PANTHER" id="PTHR46062:SF1">
    <property type="entry name" value="LP12374P"/>
    <property type="match status" value="1"/>
</dbReference>
<evidence type="ECO:0000313" key="15">
    <source>
        <dbReference type="EMBL" id="EDV19330.1"/>
    </source>
</evidence>
<keyword evidence="16" id="KW-1185">Reference proteome</keyword>
<keyword evidence="7" id="KW-0238">DNA-binding</keyword>
<dbReference type="InterPro" id="IPR011598">
    <property type="entry name" value="bHLH_dom"/>
</dbReference>
<evidence type="ECO:0000256" key="10">
    <source>
        <dbReference type="ARBA" id="ARBA00023242"/>
    </source>
</evidence>
<dbReference type="InterPro" id="IPR036638">
    <property type="entry name" value="HLH_DNA-bd_sf"/>
</dbReference>
<keyword evidence="3 13" id="KW-0812">Transmembrane</keyword>
<dbReference type="STRING" id="10228.B3SD76"/>
<dbReference type="SUPFAM" id="SSF47459">
    <property type="entry name" value="HLH, helix-loop-helix DNA-binding domain"/>
    <property type="match status" value="1"/>
</dbReference>
<evidence type="ECO:0000256" key="7">
    <source>
        <dbReference type="ARBA" id="ARBA00023125"/>
    </source>
</evidence>
<keyword evidence="8 13" id="KW-0472">Membrane</keyword>
<dbReference type="FunCoup" id="B3SD76">
    <property type="interactions" value="1151"/>
</dbReference>
<dbReference type="Gene3D" id="4.10.280.10">
    <property type="entry name" value="Helix-loop-helix DNA-binding domain"/>
    <property type="match status" value="1"/>
</dbReference>
<dbReference type="eggNOG" id="KOG2588">
    <property type="taxonomic scope" value="Eukaryota"/>
</dbReference>
<keyword evidence="11" id="KW-0175">Coiled coil</keyword>
<dbReference type="GO" id="GO:0000981">
    <property type="term" value="F:DNA-binding transcription factor activity, RNA polymerase II-specific"/>
    <property type="evidence" value="ECO:0000318"/>
    <property type="project" value="GO_Central"/>
</dbReference>
<dbReference type="Pfam" id="PF00010">
    <property type="entry name" value="HLH"/>
    <property type="match status" value="1"/>
</dbReference>
<evidence type="ECO:0000256" key="2">
    <source>
        <dbReference type="ARBA" id="ARBA00004477"/>
    </source>
</evidence>
<sequence length="992" mass="110904">MDYSGEVGEFDISDYLQSDMPVRQFDDTLAKLECDPYSSLISNNSASMDEIKPVNDNKKAAIISQLREQEQLKQKQLEQQRQLDELRQQQKLLQDQLQKSQTGVGTLPSVVTLSMQAPILPNATSAYTHSTPIVGTTQQPQIVLAPQVKPEVASTKPSAVSVAFTSGSVSYTNLVNTSGVPTVIGRSNGNLDSEKVPINRILNSSSTPVQNVSKSERRSAHNAIERRYRTSINDRIIELKDLLVGPDTKMNKAGILRKAIEYIRYIQDVNKRLEKENIALKEGKSESLAKLPQMQSGNSNSYQQPTPPISSDDESNLTPSPTSSSADSEDLKMKIDIPRGIHDSTRVGLCVFLFTFLLFNPFNMASLQQNGTPDDAMSPRVGGRILQSEESIEPVTDMMNAAFGWSFRIVMAIACILYIFAFGEPVSRPNSKSAVHYSRNFHQADIDLKKGDYTSAVRHLRMSLRSLGRSQPMSTFDLISSLIWQIFFQVLNLFWIGRWLSLLPGFGLNFRKESRKNDDARSSAKNAALAYHRLNQLTLTGHNPVSNLSAINCALTAVNLSELACDKLSKEDKVDILVSTAFALKRHLFRPLDVSSRLYLSISRKICQLHPDRALSGYQWLFDPRGHKFFTSGNWSSKEEDSIWSLVENSYNPNTHFKRCFREHLLQHSLEALLVPGAMDDKDRRVTIADTINCLRLLREQAELSGNIPENVTIGDAAAKALSSDVVAKWWSSVGLVWAHWLKGDNNSANNYFKEVEEMPELMKQLKDPLYATITIAYRARQMVNSPENVPADCFNLCNDAGQLIQESITSTSHHSNNKLLRYAQLLCVECLATTRVALWESDCSKPKQSLSCSEHLKGFRQDIHTLQSFAQQFTLAQPRLFLYKAVVRIMARANPAITQQLIDRCMHSNLRYRGSGLTSEQVVRVNDRNSADALILAHRYLPKAMLSTPAMNADAIGNVARALESIGDISKLKECQRLLMSLGPGKIQTTL</sequence>
<organism evidence="15 16">
    <name type="scientific">Trichoplax adhaerens</name>
    <name type="common">Trichoplax reptans</name>
    <dbReference type="NCBI Taxonomy" id="10228"/>
    <lineage>
        <taxon>Eukaryota</taxon>
        <taxon>Metazoa</taxon>
        <taxon>Placozoa</taxon>
        <taxon>Uniplacotomia</taxon>
        <taxon>Trichoplacea</taxon>
        <taxon>Trichoplacidae</taxon>
        <taxon>Trichoplax</taxon>
    </lineage>
</organism>
<evidence type="ECO:0000313" key="16">
    <source>
        <dbReference type="Proteomes" id="UP000009022"/>
    </source>
</evidence>
<evidence type="ECO:0000256" key="6">
    <source>
        <dbReference type="ARBA" id="ARBA00023015"/>
    </source>
</evidence>
<keyword evidence="4" id="KW-0256">Endoplasmic reticulum</keyword>
<keyword evidence="6" id="KW-0805">Transcription regulation</keyword>
<dbReference type="GO" id="GO:0006357">
    <property type="term" value="P:regulation of transcription by RNA polymerase II"/>
    <property type="evidence" value="ECO:0000318"/>
    <property type="project" value="GO_Central"/>
</dbReference>
<comment type="subcellular location">
    <subcellularLocation>
        <location evidence="2">Endoplasmic reticulum membrane</location>
        <topology evidence="2">Multi-pass membrane protein</topology>
    </subcellularLocation>
    <subcellularLocation>
        <location evidence="1">Nucleus</location>
    </subcellularLocation>
</comment>
<proteinExistence type="predicted"/>
<feature type="transmembrane region" description="Helical" evidence="13">
    <location>
        <begin position="475"/>
        <end position="496"/>
    </location>
</feature>
<dbReference type="OrthoDB" id="2133190at2759"/>
<feature type="compositionally biased region" description="Polar residues" evidence="12">
    <location>
        <begin position="316"/>
        <end position="326"/>
    </location>
</feature>
<dbReference type="GO" id="GO:0000978">
    <property type="term" value="F:RNA polymerase II cis-regulatory region sequence-specific DNA binding"/>
    <property type="evidence" value="ECO:0000318"/>
    <property type="project" value="GO_Central"/>
</dbReference>
<dbReference type="PANTHER" id="PTHR46062">
    <property type="entry name" value="STEROL REGULATORY ELEMENT-BINDING PROTEIN"/>
    <property type="match status" value="1"/>
</dbReference>
<protein>
    <recommendedName>
        <fullName evidence="14">BHLH domain-containing protein</fullName>
    </recommendedName>
</protein>
<name>B3SD76_TRIAD</name>
<keyword evidence="5 13" id="KW-1133">Transmembrane helix</keyword>
<feature type="compositionally biased region" description="Polar residues" evidence="12">
    <location>
        <begin position="293"/>
        <end position="304"/>
    </location>
</feature>
<keyword evidence="9" id="KW-0804">Transcription</keyword>
<dbReference type="RefSeq" id="XP_002118181.1">
    <property type="nucleotide sequence ID" value="XM_002118145.1"/>
</dbReference>
<evidence type="ECO:0000256" key="3">
    <source>
        <dbReference type="ARBA" id="ARBA00022692"/>
    </source>
</evidence>
<dbReference type="PROSITE" id="PS50888">
    <property type="entry name" value="BHLH"/>
    <property type="match status" value="1"/>
</dbReference>